<reference evidence="4" key="1">
    <citation type="journal article" date="2019" name="Int. J. Syst. Evol. Microbiol.">
        <title>The Global Catalogue of Microorganisms (GCM) 10K type strain sequencing project: providing services to taxonomists for standard genome sequencing and annotation.</title>
        <authorList>
            <consortium name="The Broad Institute Genomics Platform"/>
            <consortium name="The Broad Institute Genome Sequencing Center for Infectious Disease"/>
            <person name="Wu L."/>
            <person name="Ma J."/>
        </authorList>
    </citation>
    <scope>NUCLEOTIDE SEQUENCE [LARGE SCALE GENOMIC DNA]</scope>
    <source>
        <strain evidence="4">CGMCC 4.7248</strain>
    </source>
</reference>
<keyword evidence="4" id="KW-1185">Reference proteome</keyword>
<organism evidence="3 4">
    <name type="scientific">Streptomyces bullii</name>
    <dbReference type="NCBI Taxonomy" id="349910"/>
    <lineage>
        <taxon>Bacteria</taxon>
        <taxon>Bacillati</taxon>
        <taxon>Actinomycetota</taxon>
        <taxon>Actinomycetes</taxon>
        <taxon>Kitasatosporales</taxon>
        <taxon>Streptomycetaceae</taxon>
        <taxon>Streptomyces</taxon>
    </lineage>
</organism>
<comment type="caution">
    <text evidence="3">The sequence shown here is derived from an EMBL/GenBank/DDBJ whole genome shotgun (WGS) entry which is preliminary data.</text>
</comment>
<evidence type="ECO:0000313" key="4">
    <source>
        <dbReference type="Proteomes" id="UP001596154"/>
    </source>
</evidence>
<evidence type="ECO:0000256" key="2">
    <source>
        <dbReference type="SAM" id="MobiDB-lite"/>
    </source>
</evidence>
<proteinExistence type="predicted"/>
<dbReference type="EMBL" id="JBHSNY010000023">
    <property type="protein sequence ID" value="MFC5639491.1"/>
    <property type="molecule type" value="Genomic_DNA"/>
</dbReference>
<sequence>MSAGLGAGGAQWVDEFVLALAARGVTDRWVGQQRVWVRELLAFAGVPVWAVTPGDVDGWLDAARARGTGTQTRGQMAHAVHRFYAFLQTRHAQDIEGLTGRPVVQPVDEFNRPRRLDRVGVRIPPSAEEVETLFAAWRMSLPGVREGFLAAARDYVAASLWRRVGLRINETVRLEVRDWYPHAGGCGMLHVRCGKGTRGSDPRQRLVPAIDEVNRLLAWWLSQVRGQFGDDPADRHAVLLPSRRHDTDGGGLRPACAVTLQGLAEAVGRWLPAWSGRLTPHPLHPALRLLAHLLAGTRQFHRAAEGRPSPTGNSLWSKTPVAPGLYAYRLNSDLRAPELSGTASHGLESAKSNCPRGGVQPAAASTPGRGVRFQPEPLPSPQ</sequence>
<keyword evidence="1" id="KW-0233">DNA recombination</keyword>
<gene>
    <name evidence="3" type="ORF">ACFPZJ_38395</name>
</gene>
<dbReference type="SUPFAM" id="SSF56349">
    <property type="entry name" value="DNA breaking-rejoining enzymes"/>
    <property type="match status" value="1"/>
</dbReference>
<dbReference type="RefSeq" id="WP_381031534.1">
    <property type="nucleotide sequence ID" value="NZ_JBHSNY010000023.1"/>
</dbReference>
<dbReference type="Proteomes" id="UP001596154">
    <property type="component" value="Unassembled WGS sequence"/>
</dbReference>
<feature type="region of interest" description="Disordered" evidence="2">
    <location>
        <begin position="341"/>
        <end position="382"/>
    </location>
</feature>
<evidence type="ECO:0000313" key="3">
    <source>
        <dbReference type="EMBL" id="MFC5639491.1"/>
    </source>
</evidence>
<dbReference type="InterPro" id="IPR013762">
    <property type="entry name" value="Integrase-like_cat_sf"/>
</dbReference>
<accession>A0ABW0V4M0</accession>
<name>A0ABW0V4M0_9ACTN</name>
<dbReference type="InterPro" id="IPR011010">
    <property type="entry name" value="DNA_brk_join_enz"/>
</dbReference>
<evidence type="ECO:0000256" key="1">
    <source>
        <dbReference type="ARBA" id="ARBA00023172"/>
    </source>
</evidence>
<protein>
    <submittedName>
        <fullName evidence="3">Site-specific integrase</fullName>
    </submittedName>
</protein>
<dbReference type="Gene3D" id="1.10.443.10">
    <property type="entry name" value="Intergrase catalytic core"/>
    <property type="match status" value="1"/>
</dbReference>